<evidence type="ECO:0000313" key="2">
    <source>
        <dbReference type="EMBL" id="GAA4339599.1"/>
    </source>
</evidence>
<feature type="domain" description="Helix-turn-helix" evidence="1">
    <location>
        <begin position="24"/>
        <end position="73"/>
    </location>
</feature>
<accession>A0ABP8HHU2</accession>
<reference evidence="3" key="1">
    <citation type="journal article" date="2019" name="Int. J. Syst. Evol. Microbiol.">
        <title>The Global Catalogue of Microorganisms (GCM) 10K type strain sequencing project: providing services to taxonomists for standard genome sequencing and annotation.</title>
        <authorList>
            <consortium name="The Broad Institute Genomics Platform"/>
            <consortium name="The Broad Institute Genome Sequencing Center for Infectious Disease"/>
            <person name="Wu L."/>
            <person name="Ma J."/>
        </authorList>
    </citation>
    <scope>NUCLEOTIDE SEQUENCE [LARGE SCALE GENOMIC DNA]</scope>
    <source>
        <strain evidence="3">JCM 17919</strain>
    </source>
</reference>
<evidence type="ECO:0000259" key="1">
    <source>
        <dbReference type="Pfam" id="PF12728"/>
    </source>
</evidence>
<dbReference type="Proteomes" id="UP001501725">
    <property type="component" value="Unassembled WGS sequence"/>
</dbReference>
<evidence type="ECO:0000313" key="3">
    <source>
        <dbReference type="Proteomes" id="UP001501725"/>
    </source>
</evidence>
<organism evidence="2 3">
    <name type="scientific">Flaviaesturariibacter amylovorans</name>
    <dbReference type="NCBI Taxonomy" id="1084520"/>
    <lineage>
        <taxon>Bacteria</taxon>
        <taxon>Pseudomonadati</taxon>
        <taxon>Bacteroidota</taxon>
        <taxon>Chitinophagia</taxon>
        <taxon>Chitinophagales</taxon>
        <taxon>Chitinophagaceae</taxon>
        <taxon>Flaviaestuariibacter</taxon>
    </lineage>
</organism>
<dbReference type="RefSeq" id="WP_345257302.1">
    <property type="nucleotide sequence ID" value="NZ_BAABGY010000011.1"/>
</dbReference>
<dbReference type="InterPro" id="IPR041657">
    <property type="entry name" value="HTH_17"/>
</dbReference>
<name>A0ABP8HHU2_9BACT</name>
<comment type="caution">
    <text evidence="2">The sequence shown here is derived from an EMBL/GenBank/DDBJ whole genome shotgun (WGS) entry which is preliminary data.</text>
</comment>
<keyword evidence="3" id="KW-1185">Reference proteome</keyword>
<protein>
    <submittedName>
        <fullName evidence="2">Helix-turn-helix domain-containing protein</fullName>
    </submittedName>
</protein>
<dbReference type="NCBIfam" id="TIGR01764">
    <property type="entry name" value="excise"/>
    <property type="match status" value="1"/>
</dbReference>
<dbReference type="Pfam" id="PF12728">
    <property type="entry name" value="HTH_17"/>
    <property type="match status" value="1"/>
</dbReference>
<gene>
    <name evidence="2" type="ORF">GCM10023184_36820</name>
</gene>
<dbReference type="InterPro" id="IPR010093">
    <property type="entry name" value="SinI_DNA-bd"/>
</dbReference>
<proteinExistence type="predicted"/>
<sequence length="96" mass="11287">MEPVRHDLEGREIDPRLYLLQKEVLSLSEACTYLCISQSHMYKLTSGRVIPHYSPTGKLIYFKRTELDAWVLKHKRCDSDELAAKTDQFLSNRKHH</sequence>
<dbReference type="EMBL" id="BAABGY010000011">
    <property type="protein sequence ID" value="GAA4339599.1"/>
    <property type="molecule type" value="Genomic_DNA"/>
</dbReference>